<protein>
    <submittedName>
        <fullName evidence="1">Uncharacterized protein</fullName>
    </submittedName>
</protein>
<dbReference type="Pfam" id="PF03069">
    <property type="entry name" value="FmdA_AmdA"/>
    <property type="match status" value="1"/>
</dbReference>
<dbReference type="Proteomes" id="UP000322225">
    <property type="component" value="Chromosome 12"/>
</dbReference>
<accession>A0A5M6BQR2</accession>
<reference evidence="1" key="2">
    <citation type="submission" date="2024-01" db="EMBL/GenBank/DDBJ databases">
        <title>Comparative genomics of Cryptococcus and Kwoniella reveals pathogenesis evolution and contrasting modes of karyotype evolution via chromosome fusion or intercentromeric recombination.</title>
        <authorList>
            <person name="Coelho M.A."/>
            <person name="David-Palma M."/>
            <person name="Shea T."/>
            <person name="Bowers K."/>
            <person name="McGinley-Smith S."/>
            <person name="Mohammad A.W."/>
            <person name="Gnirke A."/>
            <person name="Yurkov A.M."/>
            <person name="Nowrousian M."/>
            <person name="Sun S."/>
            <person name="Cuomo C.A."/>
            <person name="Heitman J."/>
        </authorList>
    </citation>
    <scope>NUCLEOTIDE SEQUENCE</scope>
    <source>
        <strain evidence="1">CBS 12478</strain>
    </source>
</reference>
<dbReference type="Gene3D" id="2.60.120.580">
    <property type="entry name" value="Acetamidase/Formamidase-like domains"/>
    <property type="match status" value="2"/>
</dbReference>
<name>A0A5M6BQR2_9TREE</name>
<dbReference type="EMBL" id="CP144062">
    <property type="protein sequence ID" value="WWD22175.1"/>
    <property type="molecule type" value="Genomic_DNA"/>
</dbReference>
<dbReference type="SUPFAM" id="SSF141130">
    <property type="entry name" value="Acetamidase/Formamidase-like"/>
    <property type="match status" value="1"/>
</dbReference>
<gene>
    <name evidence="1" type="ORF">CI109_106666</name>
</gene>
<dbReference type="PANTHER" id="PTHR31891">
    <property type="entry name" value="FORMAMIDASE C869.04-RELATED"/>
    <property type="match status" value="1"/>
</dbReference>
<dbReference type="PANTHER" id="PTHR31891:SF1">
    <property type="entry name" value="FORMAMIDASE C869.04-RELATED"/>
    <property type="match status" value="1"/>
</dbReference>
<evidence type="ECO:0000313" key="2">
    <source>
        <dbReference type="Proteomes" id="UP000322225"/>
    </source>
</evidence>
<sequence length="424" mass="45623">MDPSDEIPTLVTVDPTRPGQEQANIHTRWHPDIPCVATIPLSTPFKVQCLDFSGTQITNTDDADDILHLNHDSDHHLSGPFAVPSSKPGDVLEIEVVDLVPFAEGSGSRWGYCVTAQGLGSLDPDPEEGEGETKVTKSIWDFHDDGSTSSRHVPHVKFRGRPHPGILGTAPSHSLLAEWNRRESDLELSTQKGAGVSLPEASGAYVGQELEEGLRRKIYEEGARTAPGRENGGNIDIGPTTIGSKVYLPVYIPGASLSVGDLHFCQSDGEPTTAIEMAGILTLRVNVVPNGVELLGLRRGAGPMFTTSPKVHIYRDFVCFTGLSVAPDGRQSDQSGVLAYRSAAFQAMKHLQSFGYTREQAYILLAAAPIESRVVATANKPNFVISVGIPTEIFDFDISIKARLEGVRGVQQGEAGLAEVSREV</sequence>
<keyword evidence="2" id="KW-1185">Reference proteome</keyword>
<dbReference type="InterPro" id="IPR004304">
    <property type="entry name" value="FmdA_AmdA"/>
</dbReference>
<dbReference type="RefSeq" id="XP_031858162.1">
    <property type="nucleotide sequence ID" value="XM_032007524.1"/>
</dbReference>
<proteinExistence type="predicted"/>
<organism evidence="1 2">
    <name type="scientific">Kwoniella shandongensis</name>
    <dbReference type="NCBI Taxonomy" id="1734106"/>
    <lineage>
        <taxon>Eukaryota</taxon>
        <taxon>Fungi</taxon>
        <taxon>Dikarya</taxon>
        <taxon>Basidiomycota</taxon>
        <taxon>Agaricomycotina</taxon>
        <taxon>Tremellomycetes</taxon>
        <taxon>Tremellales</taxon>
        <taxon>Cryptococcaceae</taxon>
        <taxon>Kwoniella</taxon>
    </lineage>
</organism>
<reference evidence="1" key="1">
    <citation type="submission" date="2017-08" db="EMBL/GenBank/DDBJ databases">
        <authorList>
            <person name="Cuomo C."/>
            <person name="Billmyre B."/>
            <person name="Heitman J."/>
        </authorList>
    </citation>
    <scope>NUCLEOTIDE SEQUENCE</scope>
    <source>
        <strain evidence="1">CBS 12478</strain>
    </source>
</reference>
<evidence type="ECO:0000313" key="1">
    <source>
        <dbReference type="EMBL" id="WWD22175.1"/>
    </source>
</evidence>
<dbReference type="KEGG" id="ksn:43591695"/>
<dbReference type="GO" id="GO:0016811">
    <property type="term" value="F:hydrolase activity, acting on carbon-nitrogen (but not peptide) bonds, in linear amides"/>
    <property type="evidence" value="ECO:0007669"/>
    <property type="project" value="InterPro"/>
</dbReference>
<dbReference type="AlphaFoldDB" id="A0A5M6BQR2"/>
<dbReference type="GeneID" id="43591695"/>
<dbReference type="OrthoDB" id="9975579at2759"/>